<dbReference type="Pfam" id="PF08548">
    <property type="entry name" value="Peptidase_M10_C"/>
    <property type="match status" value="1"/>
</dbReference>
<dbReference type="GO" id="GO:0005509">
    <property type="term" value="F:calcium ion binding"/>
    <property type="evidence" value="ECO:0007669"/>
    <property type="project" value="InterPro"/>
</dbReference>
<dbReference type="InterPro" id="IPR013858">
    <property type="entry name" value="Peptidase_M10B_C"/>
</dbReference>
<protein>
    <submittedName>
        <fullName evidence="6">Serralysin</fullName>
    </submittedName>
</protein>
<evidence type="ECO:0000256" key="2">
    <source>
        <dbReference type="ARBA" id="ARBA00004613"/>
    </source>
</evidence>
<dbReference type="RefSeq" id="WP_213364543.1">
    <property type="nucleotide sequence ID" value="NZ_BSFM01000014.1"/>
</dbReference>
<sequence length="657" mass="69037">MAGAVTVDPTGNDDIDGLIAGTRWTGQITFSFLDGVNRFEQADRFVLGGLLAGEYSETPVDGPPVTMTTYGSVDSLVNAKISYKEPTLDGLGMRHYPPGVLKFRDVNTTDLYNTNAPGESGEATFVGIRTTGVSGRPQFFSGTEFNNFIYMKAIGAALGLKSASETGGVADVAVPATHDSFEFSVMSQRPYVGGPIFTGRSSYYAISSLGLPQTFMPLDIQALQRLYGADYSTNAGDTVYQWSPLTGQIIVNGDNSFTAPQTNKIFMTVWDGGGTDTYDLSNYSGAMSIDLSPGAWSLFSQAQRGLISESRPLAGELRYVHGNVYNALLYNDNPASLIENAITGQGDDTLRGNIANNVLNGGAGADTMAGLTGDDSYVVDNAGDVVTEAAGEGTDLVYVRIADYVLPANLENAKAENGFGAIDIGGNAEANVLSGNGSSNKLYGGAGNDQLYGFAGHDHLDGGTGFDQMSGGRGDDTYIVDSLSDVVYEAPNEGTDTLWTSVNRGLDNDFENIVLFGLATDAGGNGQDNIVTGNELNNNLYGGGGSDSLYGHDGSDRLFGEDGNDYMTGGKGTDAYYSGGGYDYAIIEEGGGVDYFVDWNVAQDRVVFDSAIFSSIGAAMSAAFQNGTDVVIWDGGDGIVLQNAKLADLTTSNFLIT</sequence>
<reference evidence="6" key="2">
    <citation type="submission" date="2023-01" db="EMBL/GenBank/DDBJ databases">
        <authorList>
            <person name="Sun Q."/>
            <person name="Evtushenko L."/>
        </authorList>
    </citation>
    <scope>NUCLEOTIDE SEQUENCE</scope>
    <source>
        <strain evidence="6">VKM B-2789</strain>
    </source>
</reference>
<dbReference type="SUPFAM" id="SSF51120">
    <property type="entry name" value="beta-Roll"/>
    <property type="match status" value="3"/>
</dbReference>
<dbReference type="Proteomes" id="UP001143330">
    <property type="component" value="Unassembled WGS sequence"/>
</dbReference>
<evidence type="ECO:0000313" key="7">
    <source>
        <dbReference type="Proteomes" id="UP001143330"/>
    </source>
</evidence>
<organism evidence="6 7">
    <name type="scientific">Ancylobacter defluvii</name>
    <dbReference type="NCBI Taxonomy" id="1282440"/>
    <lineage>
        <taxon>Bacteria</taxon>
        <taxon>Pseudomonadati</taxon>
        <taxon>Pseudomonadota</taxon>
        <taxon>Alphaproteobacteria</taxon>
        <taxon>Hyphomicrobiales</taxon>
        <taxon>Xanthobacteraceae</taxon>
        <taxon>Ancylobacter</taxon>
    </lineage>
</organism>
<proteinExistence type="predicted"/>
<dbReference type="AlphaFoldDB" id="A0A9W6NBG3"/>
<name>A0A9W6NBG3_9HYPH</name>
<dbReference type="InterPro" id="IPR001343">
    <property type="entry name" value="Hemolysn_Ca-bd"/>
</dbReference>
<feature type="domain" description="Peptidase M10 serralysin C-terminal" evidence="5">
    <location>
        <begin position="229"/>
        <end position="297"/>
    </location>
</feature>
<evidence type="ECO:0000313" key="6">
    <source>
        <dbReference type="EMBL" id="GLK84673.1"/>
    </source>
</evidence>
<dbReference type="InterPro" id="IPR018511">
    <property type="entry name" value="Hemolysin-typ_Ca-bd_CS"/>
</dbReference>
<dbReference type="Pfam" id="PF00353">
    <property type="entry name" value="HemolysinCabind"/>
    <property type="match status" value="3"/>
</dbReference>
<comment type="subcellular location">
    <subcellularLocation>
        <location evidence="2">Secreted</location>
    </subcellularLocation>
</comment>
<keyword evidence="3" id="KW-0964">Secreted</keyword>
<evidence type="ECO:0000256" key="1">
    <source>
        <dbReference type="ARBA" id="ARBA00001913"/>
    </source>
</evidence>
<dbReference type="PANTHER" id="PTHR38340:SF1">
    <property type="entry name" value="S-LAYER PROTEIN"/>
    <property type="match status" value="1"/>
</dbReference>
<reference evidence="6" key="1">
    <citation type="journal article" date="2014" name="Int. J. Syst. Evol. Microbiol.">
        <title>Complete genome sequence of Corynebacterium casei LMG S-19264T (=DSM 44701T), isolated from a smear-ripened cheese.</title>
        <authorList>
            <consortium name="US DOE Joint Genome Institute (JGI-PGF)"/>
            <person name="Walter F."/>
            <person name="Albersmeier A."/>
            <person name="Kalinowski J."/>
            <person name="Ruckert C."/>
        </authorList>
    </citation>
    <scope>NUCLEOTIDE SEQUENCE</scope>
    <source>
        <strain evidence="6">VKM B-2789</strain>
    </source>
</reference>
<dbReference type="GO" id="GO:0005615">
    <property type="term" value="C:extracellular space"/>
    <property type="evidence" value="ECO:0007669"/>
    <property type="project" value="InterPro"/>
</dbReference>
<gene>
    <name evidence="6" type="ORF">GCM10017653_27430</name>
</gene>
<comment type="cofactor">
    <cofactor evidence="1">
        <name>Ca(2+)</name>
        <dbReference type="ChEBI" id="CHEBI:29108"/>
    </cofactor>
</comment>
<keyword evidence="7" id="KW-1185">Reference proteome</keyword>
<dbReference type="InterPro" id="IPR050557">
    <property type="entry name" value="RTX_toxin/Mannuronan_C5-epim"/>
</dbReference>
<dbReference type="Gene3D" id="2.150.10.10">
    <property type="entry name" value="Serralysin-like metalloprotease, C-terminal"/>
    <property type="match status" value="3"/>
</dbReference>
<dbReference type="PRINTS" id="PR00313">
    <property type="entry name" value="CABNDNGRPT"/>
</dbReference>
<dbReference type="InterPro" id="IPR011049">
    <property type="entry name" value="Serralysin-like_metalloprot_C"/>
</dbReference>
<evidence type="ECO:0000256" key="4">
    <source>
        <dbReference type="ARBA" id="ARBA00022737"/>
    </source>
</evidence>
<comment type="caution">
    <text evidence="6">The sequence shown here is derived from an EMBL/GenBank/DDBJ whole genome shotgun (WGS) entry which is preliminary data.</text>
</comment>
<dbReference type="PROSITE" id="PS00330">
    <property type="entry name" value="HEMOLYSIN_CALCIUM"/>
    <property type="match status" value="1"/>
</dbReference>
<dbReference type="EMBL" id="BSFM01000014">
    <property type="protein sequence ID" value="GLK84673.1"/>
    <property type="molecule type" value="Genomic_DNA"/>
</dbReference>
<evidence type="ECO:0000256" key="3">
    <source>
        <dbReference type="ARBA" id="ARBA00022525"/>
    </source>
</evidence>
<dbReference type="PANTHER" id="PTHR38340">
    <property type="entry name" value="S-LAYER PROTEIN"/>
    <property type="match status" value="1"/>
</dbReference>
<accession>A0A9W6NBG3</accession>
<evidence type="ECO:0000259" key="5">
    <source>
        <dbReference type="Pfam" id="PF08548"/>
    </source>
</evidence>
<keyword evidence="4" id="KW-0677">Repeat</keyword>